<evidence type="ECO:0000256" key="9">
    <source>
        <dbReference type="ARBA" id="ARBA00022748"/>
    </source>
</evidence>
<gene>
    <name evidence="13" type="ORF">QO011_001259</name>
</gene>
<keyword evidence="10 12" id="KW-1133">Transmembrane helix</keyword>
<name>A0ABU0J1Y8_9HYPH</name>
<dbReference type="NCBIfam" id="TIGR03141">
    <property type="entry name" value="cytochro_ccmD"/>
    <property type="match status" value="1"/>
</dbReference>
<evidence type="ECO:0000256" key="12">
    <source>
        <dbReference type="RuleBase" id="RU363101"/>
    </source>
</evidence>
<evidence type="ECO:0000256" key="6">
    <source>
        <dbReference type="ARBA" id="ARBA00022475"/>
    </source>
</evidence>
<keyword evidence="11 12" id="KW-0472">Membrane</keyword>
<evidence type="ECO:0000256" key="10">
    <source>
        <dbReference type="ARBA" id="ARBA00022989"/>
    </source>
</evidence>
<dbReference type="Pfam" id="PF04995">
    <property type="entry name" value="CcmD"/>
    <property type="match status" value="1"/>
</dbReference>
<dbReference type="EMBL" id="JAUSVX010000001">
    <property type="protein sequence ID" value="MDQ0468264.1"/>
    <property type="molecule type" value="Genomic_DNA"/>
</dbReference>
<keyword evidence="7 12" id="KW-0997">Cell inner membrane</keyword>
<keyword evidence="5 12" id="KW-0813">Transport</keyword>
<comment type="function">
    <text evidence="1 12">Required for the export of heme to the periplasm for the biogenesis of c-type cytochromes.</text>
</comment>
<evidence type="ECO:0000313" key="14">
    <source>
        <dbReference type="Proteomes" id="UP001242480"/>
    </source>
</evidence>
<evidence type="ECO:0000256" key="8">
    <source>
        <dbReference type="ARBA" id="ARBA00022692"/>
    </source>
</evidence>
<reference evidence="13 14" key="1">
    <citation type="submission" date="2023-07" db="EMBL/GenBank/DDBJ databases">
        <title>Genomic Encyclopedia of Type Strains, Phase IV (KMG-IV): sequencing the most valuable type-strain genomes for metagenomic binning, comparative biology and taxonomic classification.</title>
        <authorList>
            <person name="Goeker M."/>
        </authorList>
    </citation>
    <scope>NUCLEOTIDE SEQUENCE [LARGE SCALE GENOMIC DNA]</scope>
    <source>
        <strain evidence="13 14">DSM 19619</strain>
    </source>
</reference>
<evidence type="ECO:0000256" key="1">
    <source>
        <dbReference type="ARBA" id="ARBA00002442"/>
    </source>
</evidence>
<dbReference type="Proteomes" id="UP001242480">
    <property type="component" value="Unassembled WGS sequence"/>
</dbReference>
<keyword evidence="9 12" id="KW-0201">Cytochrome c-type biogenesis</keyword>
<evidence type="ECO:0000256" key="5">
    <source>
        <dbReference type="ARBA" id="ARBA00022448"/>
    </source>
</evidence>
<sequence>MVLFGMDLGPHWAFIVAAYAVMILVVAALIAWVLVDHRIQARTLADLEERGLTRRSGRRREGA</sequence>
<organism evidence="13 14">
    <name type="scientific">Labrys wisconsinensis</name>
    <dbReference type="NCBI Taxonomy" id="425677"/>
    <lineage>
        <taxon>Bacteria</taxon>
        <taxon>Pseudomonadati</taxon>
        <taxon>Pseudomonadota</taxon>
        <taxon>Alphaproteobacteria</taxon>
        <taxon>Hyphomicrobiales</taxon>
        <taxon>Xanthobacteraceae</taxon>
        <taxon>Labrys</taxon>
    </lineage>
</organism>
<comment type="subcellular location">
    <subcellularLocation>
        <location evidence="2 12">Cell inner membrane</location>
        <topology evidence="2 12">Single-pass membrane protein</topology>
    </subcellularLocation>
</comment>
<keyword evidence="14" id="KW-1185">Reference proteome</keyword>
<accession>A0ABU0J1Y8</accession>
<comment type="similarity">
    <text evidence="3 12">Belongs to the CcmD/CycX/HelD family.</text>
</comment>
<comment type="caution">
    <text evidence="13">The sequence shown here is derived from an EMBL/GenBank/DDBJ whole genome shotgun (WGS) entry which is preliminary data.</text>
</comment>
<dbReference type="InterPro" id="IPR007078">
    <property type="entry name" value="Haem_export_protD_CcmD"/>
</dbReference>
<evidence type="ECO:0000313" key="13">
    <source>
        <dbReference type="EMBL" id="MDQ0468264.1"/>
    </source>
</evidence>
<evidence type="ECO:0000256" key="3">
    <source>
        <dbReference type="ARBA" id="ARBA00008741"/>
    </source>
</evidence>
<keyword evidence="8 12" id="KW-0812">Transmembrane</keyword>
<keyword evidence="6 12" id="KW-1003">Cell membrane</keyword>
<evidence type="ECO:0000256" key="11">
    <source>
        <dbReference type="ARBA" id="ARBA00023136"/>
    </source>
</evidence>
<evidence type="ECO:0000256" key="7">
    <source>
        <dbReference type="ARBA" id="ARBA00022519"/>
    </source>
</evidence>
<feature type="transmembrane region" description="Helical" evidence="12">
    <location>
        <begin position="12"/>
        <end position="35"/>
    </location>
</feature>
<evidence type="ECO:0000256" key="2">
    <source>
        <dbReference type="ARBA" id="ARBA00004377"/>
    </source>
</evidence>
<protein>
    <recommendedName>
        <fullName evidence="4 12">Heme exporter protein D</fullName>
    </recommendedName>
</protein>
<dbReference type="RefSeq" id="WP_307269117.1">
    <property type="nucleotide sequence ID" value="NZ_JAUSVX010000001.1"/>
</dbReference>
<evidence type="ECO:0000256" key="4">
    <source>
        <dbReference type="ARBA" id="ARBA00016461"/>
    </source>
</evidence>
<proteinExistence type="inferred from homology"/>